<keyword evidence="9" id="KW-1185">Reference proteome</keyword>
<feature type="transmembrane region" description="Helical" evidence="7">
    <location>
        <begin position="259"/>
        <end position="281"/>
    </location>
</feature>
<dbReference type="CDD" id="cd06173">
    <property type="entry name" value="MFS_MefA_like"/>
    <property type="match status" value="1"/>
</dbReference>
<evidence type="ECO:0000256" key="2">
    <source>
        <dbReference type="ARBA" id="ARBA00022448"/>
    </source>
</evidence>
<evidence type="ECO:0000256" key="5">
    <source>
        <dbReference type="ARBA" id="ARBA00022989"/>
    </source>
</evidence>
<protein>
    <submittedName>
        <fullName evidence="8">MFS transporter</fullName>
    </submittedName>
</protein>
<feature type="transmembrane region" description="Helical" evidence="7">
    <location>
        <begin position="318"/>
        <end position="339"/>
    </location>
</feature>
<dbReference type="Pfam" id="PF05977">
    <property type="entry name" value="MFS_3"/>
    <property type="match status" value="1"/>
</dbReference>
<dbReference type="Gene3D" id="1.20.1250.20">
    <property type="entry name" value="MFS general substrate transporter like domains"/>
    <property type="match status" value="1"/>
</dbReference>
<organism evidence="8 9">
    <name type="scientific">Metallococcus carri</name>
    <dbReference type="NCBI Taxonomy" id="1656884"/>
    <lineage>
        <taxon>Bacteria</taxon>
        <taxon>Bacillati</taxon>
        <taxon>Actinomycetota</taxon>
        <taxon>Actinomycetes</taxon>
        <taxon>Micrococcales</taxon>
        <taxon>Dermacoccaceae</taxon>
        <taxon>Metallococcus</taxon>
    </lineage>
</organism>
<dbReference type="PANTHER" id="PTHR23513">
    <property type="entry name" value="INTEGRAL MEMBRANE EFFLUX PROTEIN-RELATED"/>
    <property type="match status" value="1"/>
</dbReference>
<feature type="transmembrane region" description="Helical" evidence="7">
    <location>
        <begin position="293"/>
        <end position="312"/>
    </location>
</feature>
<keyword evidence="3" id="KW-1003">Cell membrane</keyword>
<feature type="transmembrane region" description="Helical" evidence="7">
    <location>
        <begin position="386"/>
        <end position="404"/>
    </location>
</feature>
<name>A0A967B488_9MICO</name>
<dbReference type="Proteomes" id="UP000744769">
    <property type="component" value="Unassembled WGS sequence"/>
</dbReference>
<reference evidence="8" key="1">
    <citation type="submission" date="2020-03" db="EMBL/GenBank/DDBJ databases">
        <title>Draft sequencing of Calidifontibacter sp. DB0510.</title>
        <authorList>
            <person name="Kim D.-U."/>
        </authorList>
    </citation>
    <scope>NUCLEOTIDE SEQUENCE</scope>
    <source>
        <strain evidence="8">DB0510</strain>
    </source>
</reference>
<dbReference type="PANTHER" id="PTHR23513:SF6">
    <property type="entry name" value="MAJOR FACILITATOR SUPERFAMILY ASSOCIATED DOMAIN-CONTAINING PROTEIN"/>
    <property type="match status" value="1"/>
</dbReference>
<evidence type="ECO:0000256" key="6">
    <source>
        <dbReference type="ARBA" id="ARBA00023136"/>
    </source>
</evidence>
<dbReference type="SUPFAM" id="SSF103473">
    <property type="entry name" value="MFS general substrate transporter"/>
    <property type="match status" value="1"/>
</dbReference>
<dbReference type="InterPro" id="IPR036259">
    <property type="entry name" value="MFS_trans_sf"/>
</dbReference>
<keyword evidence="6 7" id="KW-0472">Membrane</keyword>
<dbReference type="EMBL" id="JAAOIV010000011">
    <property type="protein sequence ID" value="NHN56995.1"/>
    <property type="molecule type" value="Genomic_DNA"/>
</dbReference>
<evidence type="ECO:0000256" key="1">
    <source>
        <dbReference type="ARBA" id="ARBA00004651"/>
    </source>
</evidence>
<evidence type="ECO:0000256" key="4">
    <source>
        <dbReference type="ARBA" id="ARBA00022692"/>
    </source>
</evidence>
<feature type="transmembrane region" description="Helical" evidence="7">
    <location>
        <begin position="110"/>
        <end position="134"/>
    </location>
</feature>
<dbReference type="AlphaFoldDB" id="A0A967B488"/>
<keyword evidence="2" id="KW-0813">Transport</keyword>
<dbReference type="GO" id="GO:0005886">
    <property type="term" value="C:plasma membrane"/>
    <property type="evidence" value="ECO:0007669"/>
    <property type="project" value="UniProtKB-SubCell"/>
</dbReference>
<comment type="subcellular location">
    <subcellularLocation>
        <location evidence="1">Cell membrane</location>
        <topology evidence="1">Multi-pass membrane protein</topology>
    </subcellularLocation>
</comment>
<evidence type="ECO:0000313" key="8">
    <source>
        <dbReference type="EMBL" id="NHN56995.1"/>
    </source>
</evidence>
<keyword evidence="4 7" id="KW-0812">Transmembrane</keyword>
<evidence type="ECO:0000313" key="9">
    <source>
        <dbReference type="Proteomes" id="UP000744769"/>
    </source>
</evidence>
<proteinExistence type="predicted"/>
<feature type="transmembrane region" description="Helical" evidence="7">
    <location>
        <begin position="86"/>
        <end position="104"/>
    </location>
</feature>
<accession>A0A967B488</accession>
<keyword evidence="5 7" id="KW-1133">Transmembrane helix</keyword>
<evidence type="ECO:0000256" key="3">
    <source>
        <dbReference type="ARBA" id="ARBA00022475"/>
    </source>
</evidence>
<evidence type="ECO:0000256" key="7">
    <source>
        <dbReference type="SAM" id="Phobius"/>
    </source>
</evidence>
<gene>
    <name evidence="8" type="ORF">G9U51_14585</name>
</gene>
<comment type="caution">
    <text evidence="8">The sequence shown here is derived from an EMBL/GenBank/DDBJ whole genome shotgun (WGS) entry which is preliminary data.</text>
</comment>
<feature type="transmembrane region" description="Helical" evidence="7">
    <location>
        <begin position="360"/>
        <end position="380"/>
    </location>
</feature>
<dbReference type="InterPro" id="IPR010290">
    <property type="entry name" value="TM_effector"/>
</dbReference>
<sequence>MARCRVTDRPLWRQGRFGRFWGASAVSDLGDRVSELALPMVAILALDASAPQVAGLTAAAWVPSAAGLVVGTWVDRLRSKRQAMIVADLLRGAAMLSVPLVFALDSLSLAFLYAVAIVRGLLGVVFGTAAPNFFARLVPRERYVEANSLTSGTRSISFVVGPPIAGGLVQVLTAPVTVLVDGLSFLVSAVLLRTVPVDEPAAAHDTPEPFLRRIRSGLTYLLRHPYLQHSLRCSTTLNLFSFMVQGVLLVYAARDLALSAGQIGLALGGGAIGGLVGSVLASRLTRLIGAGRSILLGCVALGLPYAALPLAADLGAAGRLGVLAAVEFVSGFGVMLFDINNNAIQTVVTHDSMRSRVSGAYMTINYGIRPVGALLGGWSAAVAGTGTTLVIAAIGGALAALWLLPGGIPAIRSADELSAHLPGPA</sequence>